<sequence>MPTVIGVFTNRSQAERAIAEIRSEGVSEDRVSIVARQGYIHGDENDTNDSFVQMVKSQTEKDQETNSTVEANERQNLSTGVTTGGALGGIGGLLAGAGLFTIPGLGPILAIGPIVSGLAGAAVGGIAGSLIDMGIAPERSEHYQAQVEQGGILGAVECDQSKINDVAAIFRRNGARDVETY</sequence>
<feature type="transmembrane region" description="Helical" evidence="1">
    <location>
        <begin position="81"/>
        <end position="102"/>
    </location>
</feature>
<dbReference type="PANTHER" id="PTHR36109:SF2">
    <property type="entry name" value="MEMBRANE PROTEIN"/>
    <property type="match status" value="1"/>
</dbReference>
<dbReference type="PANTHER" id="PTHR36109">
    <property type="entry name" value="MEMBRANE PROTEIN-RELATED"/>
    <property type="match status" value="1"/>
</dbReference>
<dbReference type="EMBL" id="CP016379">
    <property type="protein sequence ID" value="AZR72412.1"/>
    <property type="molecule type" value="Genomic_DNA"/>
</dbReference>
<protein>
    <recommendedName>
        <fullName evidence="4">General stress protein 17M-like domain-containing protein</fullName>
    </recommendedName>
</protein>
<dbReference type="KEGG" id="aft:BBF96_02785"/>
<gene>
    <name evidence="2" type="ORF">BBF96_02785</name>
</gene>
<name>A0A3Q9HP22_9FIRM</name>
<dbReference type="Proteomes" id="UP000267250">
    <property type="component" value="Chromosome"/>
</dbReference>
<dbReference type="InterPro" id="IPR052948">
    <property type="entry name" value="Low_temp-induced_all0457"/>
</dbReference>
<keyword evidence="1" id="KW-0472">Membrane</keyword>
<keyword evidence="1" id="KW-1133">Transmembrane helix</keyword>
<evidence type="ECO:0008006" key="4">
    <source>
        <dbReference type="Google" id="ProtNLM"/>
    </source>
</evidence>
<evidence type="ECO:0000256" key="1">
    <source>
        <dbReference type="SAM" id="Phobius"/>
    </source>
</evidence>
<accession>A0A3Q9HP22</accession>
<feature type="transmembrane region" description="Helical" evidence="1">
    <location>
        <begin position="108"/>
        <end position="131"/>
    </location>
</feature>
<keyword evidence="1" id="KW-0812">Transmembrane</keyword>
<keyword evidence="3" id="KW-1185">Reference proteome</keyword>
<dbReference type="AlphaFoldDB" id="A0A3Q9HP22"/>
<evidence type="ECO:0000313" key="3">
    <source>
        <dbReference type="Proteomes" id="UP000267250"/>
    </source>
</evidence>
<evidence type="ECO:0000313" key="2">
    <source>
        <dbReference type="EMBL" id="AZR72412.1"/>
    </source>
</evidence>
<dbReference type="RefSeq" id="WP_127015747.1">
    <property type="nucleotide sequence ID" value="NZ_CP016379.1"/>
</dbReference>
<organism evidence="2 3">
    <name type="scientific">Anoxybacter fermentans</name>
    <dbReference type="NCBI Taxonomy" id="1323375"/>
    <lineage>
        <taxon>Bacteria</taxon>
        <taxon>Bacillati</taxon>
        <taxon>Bacillota</taxon>
        <taxon>Clostridia</taxon>
        <taxon>Halanaerobiales</taxon>
        <taxon>Anoxybacter</taxon>
    </lineage>
</organism>
<dbReference type="OrthoDB" id="514402at2"/>
<proteinExistence type="predicted"/>
<reference evidence="2 3" key="1">
    <citation type="submission" date="2016-07" db="EMBL/GenBank/DDBJ databases">
        <title>Genome and transcriptome analysis of iron-reducing fermentative bacteria Anoxybacter fermentans.</title>
        <authorList>
            <person name="Zeng X."/>
            <person name="Shao Z."/>
        </authorList>
    </citation>
    <scope>NUCLEOTIDE SEQUENCE [LARGE SCALE GENOMIC DNA]</scope>
    <source>
        <strain evidence="2 3">DY22613</strain>
    </source>
</reference>